<sequence length="265" mass="28577">MTYPGLIVEDEGAIRIVTLDRADSFNALDVPLIEALTRCFQNLCDRQDIRVVLLRANGKHFCAGVNLKGWKDEIAEPSIVDSLRMQRRIVNIIRLMRACPQPVIVLGHGAAAGGGFSLMLGSDVRFGTPDLRMNAAYIKVGLGGCDIGSSYFLPRLVGSSIASELLLTGRFLNAERALRLGLLSDVVEPEALLETGLSLAREMLAVAPLALSLTKDVLNVNIDAPGFEAAVALEDRQQVMLTTTADHGEAVSAFLEKRSPNFTAC</sequence>
<dbReference type="Gene3D" id="1.10.12.10">
    <property type="entry name" value="Lyase 2-enoyl-coa Hydratase, Chain A, domain 2"/>
    <property type="match status" value="1"/>
</dbReference>
<evidence type="ECO:0000256" key="4">
    <source>
        <dbReference type="ARBA" id="ARBA00023098"/>
    </source>
</evidence>
<gene>
    <name evidence="6" type="ORF">K7G82_18745</name>
</gene>
<comment type="pathway">
    <text evidence="1">Lipid metabolism; fatty acid beta-oxidation.</text>
</comment>
<dbReference type="Pfam" id="PF00378">
    <property type="entry name" value="ECH_1"/>
    <property type="match status" value="1"/>
</dbReference>
<accession>A0ABS7PSN6</accession>
<dbReference type="SUPFAM" id="SSF52096">
    <property type="entry name" value="ClpP/crotonase"/>
    <property type="match status" value="1"/>
</dbReference>
<evidence type="ECO:0000313" key="6">
    <source>
        <dbReference type="EMBL" id="MBY8824350.1"/>
    </source>
</evidence>
<keyword evidence="5" id="KW-0413">Isomerase</keyword>
<dbReference type="Proteomes" id="UP000706039">
    <property type="component" value="Unassembled WGS sequence"/>
</dbReference>
<reference evidence="6 7" key="1">
    <citation type="submission" date="2021-08" db="EMBL/GenBank/DDBJ databases">
        <authorList>
            <person name="Tuo L."/>
        </authorList>
    </citation>
    <scope>NUCLEOTIDE SEQUENCE [LARGE SCALE GENOMIC DNA]</scope>
    <source>
        <strain evidence="6 7">JCM 31229</strain>
    </source>
</reference>
<dbReference type="Gene3D" id="3.90.226.10">
    <property type="entry name" value="2-enoyl-CoA Hydratase, Chain A, domain 1"/>
    <property type="match status" value="1"/>
</dbReference>
<comment type="similarity">
    <text evidence="2">Belongs to the enoyl-CoA hydratase/isomerase family.</text>
</comment>
<dbReference type="CDD" id="cd06558">
    <property type="entry name" value="crotonase-like"/>
    <property type="match status" value="1"/>
</dbReference>
<organism evidence="6 7">
    <name type="scientific">Sphingomonas colocasiae</name>
    <dbReference type="NCBI Taxonomy" id="1848973"/>
    <lineage>
        <taxon>Bacteria</taxon>
        <taxon>Pseudomonadati</taxon>
        <taxon>Pseudomonadota</taxon>
        <taxon>Alphaproteobacteria</taxon>
        <taxon>Sphingomonadales</taxon>
        <taxon>Sphingomonadaceae</taxon>
        <taxon>Sphingomonas</taxon>
    </lineage>
</organism>
<evidence type="ECO:0000256" key="1">
    <source>
        <dbReference type="ARBA" id="ARBA00005005"/>
    </source>
</evidence>
<keyword evidence="4" id="KW-0443">Lipid metabolism</keyword>
<dbReference type="PANTHER" id="PTHR43149:SF1">
    <property type="entry name" value="DELTA(3,5)-DELTA(2,4)-DIENOYL-COA ISOMERASE, MITOCHONDRIAL"/>
    <property type="match status" value="1"/>
</dbReference>
<keyword evidence="3" id="KW-0276">Fatty acid metabolism</keyword>
<dbReference type="EMBL" id="JAINVV010000008">
    <property type="protein sequence ID" value="MBY8824350.1"/>
    <property type="molecule type" value="Genomic_DNA"/>
</dbReference>
<evidence type="ECO:0000256" key="5">
    <source>
        <dbReference type="ARBA" id="ARBA00023235"/>
    </source>
</evidence>
<evidence type="ECO:0000313" key="7">
    <source>
        <dbReference type="Proteomes" id="UP000706039"/>
    </source>
</evidence>
<dbReference type="InterPro" id="IPR045002">
    <property type="entry name" value="Ech1-like"/>
</dbReference>
<dbReference type="InterPro" id="IPR014748">
    <property type="entry name" value="Enoyl-CoA_hydra_C"/>
</dbReference>
<protein>
    <submittedName>
        <fullName evidence="6">Enoyl-CoA hydratase/isomerase family protein</fullName>
    </submittedName>
</protein>
<dbReference type="InterPro" id="IPR029045">
    <property type="entry name" value="ClpP/crotonase-like_dom_sf"/>
</dbReference>
<evidence type="ECO:0000256" key="3">
    <source>
        <dbReference type="ARBA" id="ARBA00022832"/>
    </source>
</evidence>
<dbReference type="PANTHER" id="PTHR43149">
    <property type="entry name" value="ENOYL-COA HYDRATASE"/>
    <property type="match status" value="1"/>
</dbReference>
<keyword evidence="7" id="KW-1185">Reference proteome</keyword>
<proteinExistence type="inferred from homology"/>
<name>A0ABS7PSN6_9SPHN</name>
<comment type="caution">
    <text evidence="6">The sequence shown here is derived from an EMBL/GenBank/DDBJ whole genome shotgun (WGS) entry which is preliminary data.</text>
</comment>
<dbReference type="InterPro" id="IPR001753">
    <property type="entry name" value="Enoyl-CoA_hydra/iso"/>
</dbReference>
<evidence type="ECO:0000256" key="2">
    <source>
        <dbReference type="ARBA" id="ARBA00005254"/>
    </source>
</evidence>